<keyword evidence="2" id="KW-0812">Transmembrane</keyword>
<sequence>MFPSSLLLASIKTPLRRDNKLLSLYVILSREMHLSNSLTISAHFSSSITGCLLLSFDDTEHLECSSSSILFLASDDVISFVAAVTASKKSESLYSNAFLASSNQSSVSRSASSSSFSPSSIFSSSSSTSSISLNFLKKSKKSLVLLFCSVFKIDVCSVDRPGIDDTIPPPPPFSSPNASGFVSKLLPKTSILSLVNIPLSLIIPPSVWLSKNPRIDSKTDDDNFLVTGALFLVALTLLFLRVDF</sequence>
<feature type="transmembrane region" description="Helical" evidence="2">
    <location>
        <begin position="224"/>
        <end position="242"/>
    </location>
</feature>
<proteinExistence type="predicted"/>
<evidence type="ECO:0000256" key="2">
    <source>
        <dbReference type="SAM" id="Phobius"/>
    </source>
</evidence>
<dbReference type="Proteomes" id="UP000267516">
    <property type="component" value="Segment"/>
</dbReference>
<feature type="region of interest" description="Disordered" evidence="1">
    <location>
        <begin position="107"/>
        <end position="127"/>
    </location>
</feature>
<feature type="transmembrane region" description="Helical" evidence="2">
    <location>
        <begin position="191"/>
        <end position="209"/>
    </location>
</feature>
<name>A0A2D3I4Y6_9VIRU</name>
<protein>
    <submittedName>
        <fullName evidence="3">ORF197</fullName>
    </submittedName>
</protein>
<keyword evidence="2" id="KW-0472">Membrane</keyword>
<accession>A0A2D3I4Y6</accession>
<organism evidence="3">
    <name type="scientific">White spot syndrome virus</name>
    <dbReference type="NCBI Taxonomy" id="342409"/>
    <lineage>
        <taxon>Viruses</taxon>
        <taxon>Viruses incertae sedis</taxon>
        <taxon>Naldaviricetes</taxon>
        <taxon>Nimaviridae</taxon>
        <taxon>Whispovirus</taxon>
    </lineage>
</organism>
<dbReference type="EMBL" id="MF768985">
    <property type="protein sequence ID" value="ATU83446.1"/>
    <property type="molecule type" value="Genomic_DNA"/>
</dbReference>
<keyword evidence="2" id="KW-1133">Transmembrane helix</keyword>
<evidence type="ECO:0000256" key="1">
    <source>
        <dbReference type="SAM" id="MobiDB-lite"/>
    </source>
</evidence>
<reference evidence="3" key="1">
    <citation type="journal article" date="2018" name="Aquaculture">
        <title>Complete genome sequence of a white spot syndrome virus associated with a disease incursion in Australia.</title>
        <authorList>
            <person name="Oakey J."/>
            <person name="Smith C.S."/>
        </authorList>
    </citation>
    <scope>NUCLEOTIDE SEQUENCE [LARGE SCALE GENOMIC DNA]</scope>
    <source>
        <strain evidence="3">WSSV-AU</strain>
    </source>
</reference>
<evidence type="ECO:0000313" key="3">
    <source>
        <dbReference type="EMBL" id="ATU83446.1"/>
    </source>
</evidence>